<dbReference type="Gene3D" id="3.30.160.60">
    <property type="entry name" value="Classic Zinc Finger"/>
    <property type="match status" value="1"/>
</dbReference>
<dbReference type="GO" id="GO:0003676">
    <property type="term" value="F:nucleic acid binding"/>
    <property type="evidence" value="ECO:0007669"/>
    <property type="project" value="InterPro"/>
</dbReference>
<feature type="compositionally biased region" description="Acidic residues" evidence="5">
    <location>
        <begin position="420"/>
        <end position="432"/>
    </location>
</feature>
<evidence type="ECO:0000256" key="4">
    <source>
        <dbReference type="PROSITE-ProRule" id="PRU00042"/>
    </source>
</evidence>
<sequence>MKTDYYELLDVAIDASDTELKKAYRRKALQLHPDKNPDDIEGATARFALVRAAYEVLSDPQERSWYDSHKGSILNDDKVVETENDELVIPSISVEELYRYFNPSFYSQINDSQNGFFYVVASLFGRLASEEINHGRHQKFPEYERYQDNSPNVSALDDSVLMYPKFGNSGTDYATNIRSFYNVWSSFQTVKTFSWKDEYRLSSAPDRKTRRLMEKENKKFREAARKEYNETIRNFVQFIKKRDPRVKKGIQELEKEKKRKKKEEIDNQIKLNKQQRLKALSQSNNFEVQDWQKFSVEELDELEGMLNEEYKSSSDSEFDEFEQVDDIEVFECIVCDKVFKNEKQYQIHEDSKNHRKAVNKLKYEMRKEGVELGIDEQFETASEHNSESEDEEASHEEFPVVSDTSETNLENQSVDPLVFEVDDSIESDDYSEDLSSSQPQKTKVKGKNKKSSSILNLEDELSKITGLASGINLDSDEDDWSNSGKKPKKRTKKAEKKGTYTPSLPGASSPSPSPSQSTAKGSESCATCNNSFSSRNKLFQHVKETGHAAPVNKVKKKRR</sequence>
<dbReference type="SMART" id="SM00355">
    <property type="entry name" value="ZnF_C2H2"/>
    <property type="match status" value="2"/>
</dbReference>
<accession>G3B7Y3</accession>
<dbReference type="KEGG" id="cten:18246070"/>
<dbReference type="EMBL" id="GL996527">
    <property type="protein sequence ID" value="EGV61686.1"/>
    <property type="molecule type" value="Genomic_DNA"/>
</dbReference>
<dbReference type="Pfam" id="PF12171">
    <property type="entry name" value="zf-C2H2_jaz"/>
    <property type="match status" value="1"/>
</dbReference>
<dbReference type="PROSITE" id="PS50076">
    <property type="entry name" value="DNAJ_2"/>
    <property type="match status" value="1"/>
</dbReference>
<evidence type="ECO:0000256" key="1">
    <source>
        <dbReference type="ARBA" id="ARBA00022723"/>
    </source>
</evidence>
<evidence type="ECO:0000259" key="6">
    <source>
        <dbReference type="PROSITE" id="PS50076"/>
    </source>
</evidence>
<dbReference type="Proteomes" id="UP000000707">
    <property type="component" value="Unassembled WGS sequence"/>
</dbReference>
<protein>
    <recommendedName>
        <fullName evidence="10">DnaJ-domain-containing protein</fullName>
    </recommendedName>
</protein>
<feature type="region of interest" description="Disordered" evidence="5">
    <location>
        <begin position="379"/>
        <end position="455"/>
    </location>
</feature>
<dbReference type="PANTHER" id="PTHR44029">
    <property type="entry name" value="DNAJ HOMOLOG SUBFAMILY C MEMBER 21"/>
    <property type="match status" value="1"/>
</dbReference>
<feature type="compositionally biased region" description="Polar residues" evidence="5">
    <location>
        <begin position="402"/>
        <end position="414"/>
    </location>
</feature>
<dbReference type="GO" id="GO:0005737">
    <property type="term" value="C:cytoplasm"/>
    <property type="evidence" value="ECO:0007669"/>
    <property type="project" value="TreeGrafter"/>
</dbReference>
<feature type="compositionally biased region" description="Basic residues" evidence="5">
    <location>
        <begin position="485"/>
        <end position="495"/>
    </location>
</feature>
<dbReference type="OrthoDB" id="5894at2759"/>
<reference evidence="8 9" key="1">
    <citation type="journal article" date="2011" name="Proc. Natl. Acad. Sci. U.S.A.">
        <title>Comparative genomics of xylose-fermenting fungi for enhanced biofuel production.</title>
        <authorList>
            <person name="Wohlbach D.J."/>
            <person name="Kuo A."/>
            <person name="Sato T.K."/>
            <person name="Potts K.M."/>
            <person name="Salamov A.A."/>
            <person name="LaButti K.M."/>
            <person name="Sun H."/>
            <person name="Clum A."/>
            <person name="Pangilinan J.L."/>
            <person name="Lindquist E.A."/>
            <person name="Lucas S."/>
            <person name="Lapidus A."/>
            <person name="Jin M."/>
            <person name="Gunawan C."/>
            <person name="Balan V."/>
            <person name="Dale B.E."/>
            <person name="Jeffries T.W."/>
            <person name="Zinkel R."/>
            <person name="Barry K.W."/>
            <person name="Grigoriev I.V."/>
            <person name="Gasch A.P."/>
        </authorList>
    </citation>
    <scope>NUCLEOTIDE SEQUENCE [LARGE SCALE GENOMIC DNA]</scope>
    <source>
        <strain evidence="9">ATCC 10573 / BCRC 21748 / CBS 615 / JCM 9827 / NBRC 10315 / NRRL Y-1498 / VKM Y-70</strain>
    </source>
</reference>
<organism evidence="9">
    <name type="scientific">Candida tenuis (strain ATCC 10573 / BCRC 21748 / CBS 615 / JCM 9827 / NBRC 10315 / NRRL Y-1498 / VKM Y-70)</name>
    <name type="common">Yeast</name>
    <name type="synonym">Yamadazyma tenuis</name>
    <dbReference type="NCBI Taxonomy" id="590646"/>
    <lineage>
        <taxon>Eukaryota</taxon>
        <taxon>Fungi</taxon>
        <taxon>Dikarya</taxon>
        <taxon>Ascomycota</taxon>
        <taxon>Saccharomycotina</taxon>
        <taxon>Pichiomycetes</taxon>
        <taxon>Debaryomycetaceae</taxon>
        <taxon>Yamadazyma</taxon>
    </lineage>
</organism>
<evidence type="ECO:0000256" key="5">
    <source>
        <dbReference type="SAM" id="MobiDB-lite"/>
    </source>
</evidence>
<dbReference type="SMART" id="SM00271">
    <property type="entry name" value="DnaJ"/>
    <property type="match status" value="1"/>
</dbReference>
<dbReference type="PRINTS" id="PR00625">
    <property type="entry name" value="JDOMAIN"/>
</dbReference>
<dbReference type="PROSITE" id="PS00636">
    <property type="entry name" value="DNAJ_1"/>
    <property type="match status" value="1"/>
</dbReference>
<dbReference type="SMART" id="SM00451">
    <property type="entry name" value="ZnF_U1"/>
    <property type="match status" value="2"/>
</dbReference>
<dbReference type="InterPro" id="IPR013087">
    <property type="entry name" value="Znf_C2H2_type"/>
</dbReference>
<feature type="compositionally biased region" description="Low complexity" evidence="5">
    <location>
        <begin position="502"/>
        <end position="517"/>
    </location>
</feature>
<keyword evidence="2 4" id="KW-0863">Zinc-finger</keyword>
<evidence type="ECO:0000259" key="7">
    <source>
        <dbReference type="PROSITE" id="PS50157"/>
    </source>
</evidence>
<dbReference type="GeneID" id="18246070"/>
<dbReference type="InterPro" id="IPR001623">
    <property type="entry name" value="DnaJ_domain"/>
</dbReference>
<keyword evidence="3" id="KW-0862">Zinc</keyword>
<dbReference type="InterPro" id="IPR003604">
    <property type="entry name" value="Matrin/U1-like-C_Znf_C2H2"/>
</dbReference>
<gene>
    <name evidence="8" type="ORF">CANTEDRAFT_108904</name>
</gene>
<evidence type="ECO:0008006" key="10">
    <source>
        <dbReference type="Google" id="ProtNLM"/>
    </source>
</evidence>
<dbReference type="CDD" id="cd06257">
    <property type="entry name" value="DnaJ"/>
    <property type="match status" value="1"/>
</dbReference>
<name>G3B7Y3_CANTC</name>
<feature type="compositionally biased region" description="Polar residues" evidence="5">
    <location>
        <begin position="518"/>
        <end position="537"/>
    </location>
</feature>
<dbReference type="Gene3D" id="1.10.287.110">
    <property type="entry name" value="DnaJ domain"/>
    <property type="match status" value="1"/>
</dbReference>
<dbReference type="HOGENOM" id="CLU_009539_2_1_1"/>
<evidence type="ECO:0000256" key="3">
    <source>
        <dbReference type="ARBA" id="ARBA00022833"/>
    </source>
</evidence>
<evidence type="ECO:0000256" key="2">
    <source>
        <dbReference type="ARBA" id="ARBA00022771"/>
    </source>
</evidence>
<dbReference type="InterPro" id="IPR018253">
    <property type="entry name" value="DnaJ_domain_CS"/>
</dbReference>
<dbReference type="Pfam" id="PF00226">
    <property type="entry name" value="DnaJ"/>
    <property type="match status" value="1"/>
</dbReference>
<keyword evidence="9" id="KW-1185">Reference proteome</keyword>
<keyword evidence="1" id="KW-0479">Metal-binding</keyword>
<dbReference type="InterPro" id="IPR054076">
    <property type="entry name" value="ZUO1-like_ZHD"/>
</dbReference>
<feature type="domain" description="C2H2-type" evidence="7">
    <location>
        <begin position="523"/>
        <end position="552"/>
    </location>
</feature>
<dbReference type="SUPFAM" id="SSF46565">
    <property type="entry name" value="Chaperone J-domain"/>
    <property type="match status" value="1"/>
</dbReference>
<dbReference type="STRING" id="590646.G3B7Y3"/>
<dbReference type="PROSITE" id="PS50157">
    <property type="entry name" value="ZINC_FINGER_C2H2_2"/>
    <property type="match status" value="1"/>
</dbReference>
<dbReference type="SUPFAM" id="SSF57667">
    <property type="entry name" value="beta-beta-alpha zinc fingers"/>
    <property type="match status" value="1"/>
</dbReference>
<dbReference type="InterPro" id="IPR036236">
    <property type="entry name" value="Znf_C2H2_sf"/>
</dbReference>
<dbReference type="FunFam" id="1.10.287.110:FF:000046">
    <property type="entry name" value="dnaJ homolog subfamily C member 21"/>
    <property type="match status" value="1"/>
</dbReference>
<dbReference type="Pfam" id="PF21884">
    <property type="entry name" value="ZUO1-like_ZHD"/>
    <property type="match status" value="1"/>
</dbReference>
<feature type="domain" description="J" evidence="6">
    <location>
        <begin position="4"/>
        <end position="70"/>
    </location>
</feature>
<proteinExistence type="predicted"/>
<dbReference type="PROSITE" id="PS00028">
    <property type="entry name" value="ZINC_FINGER_C2H2_1"/>
    <property type="match status" value="2"/>
</dbReference>
<feature type="region of interest" description="Disordered" evidence="5">
    <location>
        <begin position="470"/>
        <end position="559"/>
    </location>
</feature>
<evidence type="ECO:0000313" key="8">
    <source>
        <dbReference type="EMBL" id="EGV61686.1"/>
    </source>
</evidence>
<dbReference type="AlphaFoldDB" id="G3B7Y3"/>
<dbReference type="GO" id="GO:0008270">
    <property type="term" value="F:zinc ion binding"/>
    <property type="evidence" value="ECO:0007669"/>
    <property type="project" value="UniProtKB-KW"/>
</dbReference>
<dbReference type="eggNOG" id="KOG0717">
    <property type="taxonomic scope" value="Eukaryota"/>
</dbReference>
<dbReference type="PANTHER" id="PTHR44029:SF1">
    <property type="entry name" value="DNAJ HOMOLOG SUBFAMILY C MEMBER 21"/>
    <property type="match status" value="1"/>
</dbReference>
<evidence type="ECO:0000313" key="9">
    <source>
        <dbReference type="Proteomes" id="UP000000707"/>
    </source>
</evidence>
<dbReference type="RefSeq" id="XP_006687856.1">
    <property type="nucleotide sequence ID" value="XM_006687793.1"/>
</dbReference>
<dbReference type="InterPro" id="IPR022755">
    <property type="entry name" value="Znf_C2H2_jaz"/>
</dbReference>
<dbReference type="InterPro" id="IPR051964">
    <property type="entry name" value="Chaperone_stress_response"/>
</dbReference>
<dbReference type="InterPro" id="IPR036869">
    <property type="entry name" value="J_dom_sf"/>
</dbReference>